<dbReference type="InterPro" id="IPR038635">
    <property type="entry name" value="CCR4-NOT_su2/3/5_C_sf"/>
</dbReference>
<dbReference type="Pfam" id="PF04153">
    <property type="entry name" value="NOT2_3_5_C"/>
    <property type="match status" value="1"/>
</dbReference>
<dbReference type="InterPro" id="IPR012270">
    <property type="entry name" value="CCR4-NOT_su3/5"/>
</dbReference>
<keyword evidence="16" id="KW-1185">Reference proteome</keyword>
<dbReference type="GO" id="GO:0005634">
    <property type="term" value="C:nucleus"/>
    <property type="evidence" value="ECO:0007669"/>
    <property type="project" value="UniProtKB-SubCell"/>
</dbReference>
<dbReference type="PANTHER" id="PTHR23326">
    <property type="entry name" value="CCR4 NOT-RELATED"/>
    <property type="match status" value="1"/>
</dbReference>
<feature type="compositionally biased region" description="Polar residues" evidence="12">
    <location>
        <begin position="349"/>
        <end position="383"/>
    </location>
</feature>
<feature type="coiled-coil region" evidence="11">
    <location>
        <begin position="124"/>
        <end position="151"/>
    </location>
</feature>
<dbReference type="Gene3D" id="2.30.30.1020">
    <property type="entry name" value="CCR4-NOT complex subunit 2/3/5, C-terminal domain"/>
    <property type="match status" value="1"/>
</dbReference>
<evidence type="ECO:0000259" key="13">
    <source>
        <dbReference type="Pfam" id="PF04065"/>
    </source>
</evidence>
<dbReference type="InterPro" id="IPR007207">
    <property type="entry name" value="Not_N"/>
</dbReference>
<evidence type="ECO:0000256" key="2">
    <source>
        <dbReference type="ARBA" id="ARBA00004496"/>
    </source>
</evidence>
<keyword evidence="5 10" id="KW-0678">Repressor</keyword>
<keyword evidence="4 10" id="KW-0963">Cytoplasm</keyword>
<comment type="subcellular location">
    <subcellularLocation>
        <location evidence="2 10">Cytoplasm</location>
    </subcellularLocation>
    <subcellularLocation>
        <location evidence="1 10">Nucleus</location>
    </subcellularLocation>
</comment>
<feature type="region of interest" description="Disordered" evidence="12">
    <location>
        <begin position="244"/>
        <end position="309"/>
    </location>
</feature>
<proteinExistence type="inferred from homology"/>
<accession>A0A2B7WLB9</accession>
<evidence type="ECO:0000256" key="5">
    <source>
        <dbReference type="ARBA" id="ARBA00022491"/>
    </source>
</evidence>
<feature type="region of interest" description="Disordered" evidence="12">
    <location>
        <begin position="330"/>
        <end position="469"/>
    </location>
</feature>
<dbReference type="OrthoDB" id="293823at2759"/>
<dbReference type="InterPro" id="IPR007282">
    <property type="entry name" value="NOT2/3/5_C"/>
</dbReference>
<feature type="domain" description="NOT2/NOT3/NOT5 C-terminal" evidence="14">
    <location>
        <begin position="504"/>
        <end position="632"/>
    </location>
</feature>
<feature type="compositionally biased region" description="Low complexity" evidence="12">
    <location>
        <begin position="389"/>
        <end position="402"/>
    </location>
</feature>
<dbReference type="FunFam" id="2.30.30.1020:FF:000006">
    <property type="entry name" value="CCR4-NOT transcription complex, subunit 3"/>
    <property type="match status" value="1"/>
</dbReference>
<comment type="caution">
    <text evidence="15">The sequence shown here is derived from an EMBL/GenBank/DDBJ whole genome shotgun (WGS) entry which is preliminary data.</text>
</comment>
<comment type="similarity">
    <text evidence="3 10">Belongs to the CNOT2/3/5 family.</text>
</comment>
<name>A0A2B7WLB9_POLH7</name>
<feature type="domain" description="CCR4-Not complex component Not N-terminal" evidence="13">
    <location>
        <begin position="3"/>
        <end position="231"/>
    </location>
</feature>
<evidence type="ECO:0000313" key="16">
    <source>
        <dbReference type="Proteomes" id="UP000224634"/>
    </source>
</evidence>
<evidence type="ECO:0000256" key="12">
    <source>
        <dbReference type="SAM" id="MobiDB-lite"/>
    </source>
</evidence>
<dbReference type="STRING" id="1447883.A0A2B7WLB9"/>
<keyword evidence="9 10" id="KW-0539">Nucleus</keyword>
<evidence type="ECO:0000256" key="3">
    <source>
        <dbReference type="ARBA" id="ARBA00007682"/>
    </source>
</evidence>
<dbReference type="Pfam" id="PF04065">
    <property type="entry name" value="Not3"/>
    <property type="match status" value="1"/>
</dbReference>
<evidence type="ECO:0000256" key="8">
    <source>
        <dbReference type="ARBA" id="ARBA00023163"/>
    </source>
</evidence>
<evidence type="ECO:0000256" key="9">
    <source>
        <dbReference type="ARBA" id="ARBA00023242"/>
    </source>
</evidence>
<feature type="compositionally biased region" description="Low complexity" evidence="12">
    <location>
        <begin position="447"/>
        <end position="462"/>
    </location>
</feature>
<evidence type="ECO:0000256" key="4">
    <source>
        <dbReference type="ARBA" id="ARBA00022490"/>
    </source>
</evidence>
<protein>
    <recommendedName>
        <fullName evidence="10">General negative regulator of transcription subunit</fullName>
    </recommendedName>
</protein>
<evidence type="ECO:0000256" key="1">
    <source>
        <dbReference type="ARBA" id="ARBA00004123"/>
    </source>
</evidence>
<keyword evidence="8 10" id="KW-0804">Transcription</keyword>
<keyword evidence="10" id="KW-0010">Activator</keyword>
<dbReference type="GO" id="GO:0030015">
    <property type="term" value="C:CCR4-NOT core complex"/>
    <property type="evidence" value="ECO:0007669"/>
    <property type="project" value="UniProtKB-UniRule"/>
</dbReference>
<keyword evidence="11" id="KW-0175">Coiled coil</keyword>
<evidence type="ECO:0000256" key="7">
    <source>
        <dbReference type="ARBA" id="ARBA00023015"/>
    </source>
</evidence>
<keyword evidence="6" id="KW-0597">Phosphoprotein</keyword>
<organism evidence="15 16">
    <name type="scientific">Polytolypa hystricis (strain UAMH7299)</name>
    <dbReference type="NCBI Taxonomy" id="1447883"/>
    <lineage>
        <taxon>Eukaryota</taxon>
        <taxon>Fungi</taxon>
        <taxon>Dikarya</taxon>
        <taxon>Ascomycota</taxon>
        <taxon>Pezizomycotina</taxon>
        <taxon>Eurotiomycetes</taxon>
        <taxon>Eurotiomycetidae</taxon>
        <taxon>Onygenales</taxon>
        <taxon>Onygenales incertae sedis</taxon>
        <taxon>Polytolypa</taxon>
    </lineage>
</organism>
<sequence>MTSRKTQQEIDKTFKKVAEGIQSFEAIYEKIRASTNTAQRDKLEDNLKREIKKLQRFRDQIKTWAAGNEVKDKAPLLEQRRAIETCMEQFKAVEKEMKTKAYSKEGLSAAARLDPKEKEKVEMCEFLSSTVDILQQKIEAMEAEEEMIQASMKKGKKDITKSNRLADIARISERHRWHVGKLELLLRSLQNGNLEANQVQDIKESIKYYAEDGHTPDFFGEDETIYDDISLGEEEVVFGMGLDNDRVSSQDTQSVQDDEPKSKADPGPPRRPSTQMKSPLPVLATLHHNGPSSSSTPSMKPAPLPTRLPGETLKYASAAAAAAASDKSGVGIAPLPPPPGASPAVSIAQLTSKASSTASPQVTPAQLVQRQVSAVTSLDDSGSQGVGHSPTLSSSIPASSRPNTVPPTPAMDNVETQPQQPPQPLPQPQPPQQVQQPPAAPTNGEPTSTSTTTTATTTTTTTDESVYHLPPGLQDLIHSFEVTKSRSTLNPSATSVQRLLVASHNTCPDPSDAEKPLHYKPSTHYSTPPYYPQEPLPIFNDPRLYDTGRIDTDTLFYIFYYRQGSYAQYLAAKALKNQSWRFHKQYQTWFQRHEEPKNITEEFEQGTYRFFDYESTWMNRRKADFKFVYKFLEDDL</sequence>
<evidence type="ECO:0000313" key="15">
    <source>
        <dbReference type="EMBL" id="PGG97330.1"/>
    </source>
</evidence>
<dbReference type="InterPro" id="IPR040168">
    <property type="entry name" value="Not2/3/5"/>
</dbReference>
<evidence type="ECO:0000259" key="14">
    <source>
        <dbReference type="Pfam" id="PF04153"/>
    </source>
</evidence>
<dbReference type="PIRSF" id="PIRSF005290">
    <property type="entry name" value="NOT_su_3_5"/>
    <property type="match status" value="1"/>
</dbReference>
<dbReference type="GO" id="GO:0000932">
    <property type="term" value="C:P-body"/>
    <property type="evidence" value="ECO:0007669"/>
    <property type="project" value="UniProtKB-UniRule"/>
</dbReference>
<dbReference type="AlphaFoldDB" id="A0A2B7WLB9"/>
<gene>
    <name evidence="15" type="ORF">AJ80_09718</name>
</gene>
<dbReference type="GO" id="GO:0006355">
    <property type="term" value="P:regulation of DNA-templated transcription"/>
    <property type="evidence" value="ECO:0007669"/>
    <property type="project" value="InterPro"/>
</dbReference>
<dbReference type="Proteomes" id="UP000224634">
    <property type="component" value="Unassembled WGS sequence"/>
</dbReference>
<dbReference type="GO" id="GO:0000289">
    <property type="term" value="P:nuclear-transcribed mRNA poly(A) tail shortening"/>
    <property type="evidence" value="ECO:0007669"/>
    <property type="project" value="UniProtKB-ARBA"/>
</dbReference>
<feature type="compositionally biased region" description="Pro residues" evidence="12">
    <location>
        <begin position="419"/>
        <end position="431"/>
    </location>
</feature>
<evidence type="ECO:0000256" key="11">
    <source>
        <dbReference type="SAM" id="Coils"/>
    </source>
</evidence>
<dbReference type="EMBL" id="PDNA01000324">
    <property type="protein sequence ID" value="PGG97330.1"/>
    <property type="molecule type" value="Genomic_DNA"/>
</dbReference>
<evidence type="ECO:0000256" key="10">
    <source>
        <dbReference type="PIRNR" id="PIRNR005290"/>
    </source>
</evidence>
<keyword evidence="7 10" id="KW-0805">Transcription regulation</keyword>
<reference evidence="15 16" key="1">
    <citation type="submission" date="2017-10" db="EMBL/GenBank/DDBJ databases">
        <title>Comparative genomics in systemic dimorphic fungi from Ajellomycetaceae.</title>
        <authorList>
            <person name="Munoz J.F."/>
            <person name="Mcewen J.G."/>
            <person name="Clay O.K."/>
            <person name="Cuomo C.A."/>
        </authorList>
    </citation>
    <scope>NUCLEOTIDE SEQUENCE [LARGE SCALE GENOMIC DNA]</scope>
    <source>
        <strain evidence="15 16">UAMH7299</strain>
    </source>
</reference>
<evidence type="ECO:0000256" key="6">
    <source>
        <dbReference type="ARBA" id="ARBA00022553"/>
    </source>
</evidence>
<comment type="function">
    <text evidence="10">Acts as component of the CCR4-NOT core complex, which in the nucleus seems to be a general transcription factor, and in the cytoplasm the major mRNA deadenylase involved in mRNA turnover. The NOT protein subcomplex negatively regulates the basal and activated transcription of many genes. Preferentially affects TC-type TATA element-dependent transcription. Could directly or indirectly inhibit component(s) of the general transcription machinery.</text>
</comment>